<feature type="coiled-coil region" evidence="1">
    <location>
        <begin position="173"/>
        <end position="232"/>
    </location>
</feature>
<keyword evidence="2" id="KW-0812">Transmembrane</keyword>
<feature type="coiled-coil region" evidence="1">
    <location>
        <begin position="309"/>
        <end position="377"/>
    </location>
</feature>
<evidence type="ECO:0000313" key="4">
    <source>
        <dbReference type="EMBL" id="TCS78122.1"/>
    </source>
</evidence>
<protein>
    <submittedName>
        <fullName evidence="4">AAA domain-containing protein</fullName>
    </submittedName>
</protein>
<feature type="transmembrane region" description="Helical" evidence="2">
    <location>
        <begin position="284"/>
        <end position="304"/>
    </location>
</feature>
<evidence type="ECO:0000259" key="3">
    <source>
        <dbReference type="Pfam" id="PF13476"/>
    </source>
</evidence>
<keyword evidence="1" id="KW-0175">Coiled coil</keyword>
<comment type="caution">
    <text evidence="4">The sequence shown here is derived from an EMBL/GenBank/DDBJ whole genome shotgun (WGS) entry which is preliminary data.</text>
</comment>
<dbReference type="GO" id="GO:0006302">
    <property type="term" value="P:double-strand break repair"/>
    <property type="evidence" value="ECO:0007669"/>
    <property type="project" value="InterPro"/>
</dbReference>
<dbReference type="InterPro" id="IPR027417">
    <property type="entry name" value="P-loop_NTPase"/>
</dbReference>
<organism evidence="4 5">
    <name type="scientific">Muricomes intestini</name>
    <dbReference type="NCBI Taxonomy" id="1796634"/>
    <lineage>
        <taxon>Bacteria</taxon>
        <taxon>Bacillati</taxon>
        <taxon>Bacillota</taxon>
        <taxon>Clostridia</taxon>
        <taxon>Lachnospirales</taxon>
        <taxon>Lachnospiraceae</taxon>
        <taxon>Muricomes</taxon>
    </lineage>
</organism>
<feature type="domain" description="Rad50/SbcC-type AAA" evidence="3">
    <location>
        <begin position="6"/>
        <end position="220"/>
    </location>
</feature>
<accession>A0A4V2URL6</accession>
<dbReference type="AlphaFoldDB" id="A0A4V2URL6"/>
<gene>
    <name evidence="4" type="ORF">EDD59_11381</name>
</gene>
<dbReference type="InterPro" id="IPR038729">
    <property type="entry name" value="Rad50/SbcC_AAA"/>
</dbReference>
<dbReference type="EMBL" id="SLZZ01000013">
    <property type="protein sequence ID" value="TCS78122.1"/>
    <property type="molecule type" value="Genomic_DNA"/>
</dbReference>
<sequence length="498" mass="56724">MEITELYLKNFGKFSDRHFFIKKGIHIFYGENEYGKTTIYEFIKAMLFGMERGRGRAALNDEFSRYEPWDNPNYYAGVMRFVSGGKNFRLERQFDRYSRGASLVCEDDGEELSLEDGDLEMLLGQITSESFENTVAIGQLTAKPGSGLAEALKNYAANLYETGSGDVNLSAAVDTLRLRRKAVEQEMKQLADKQERKKDTVCQESQYIESDIEKLQNELEYSYEKLKSAQGEQGLETKSLKGTEIACKKLFIAGGAGLIAGLAVRVLTAAASVGTGLFGEIISLFSWILLAAGLAFLCAGAVKYRKNDKSDYRESLQKLQWERQRIQAELKEKQVNLQNLREQLAELEISAEEAARLKTARQALLLAEDKMQEVSQSMARKFGDTLNQNASSILEQITEGRYTKLLIDQQLSMVLYKDGRRIPVERVSRGTMEQVYFALRMAVMDLLCEEPQPIILDDAFVYYDEKRLKSVLKWLSEQERQVIIFSCQKREQEIVKQF</sequence>
<keyword evidence="2" id="KW-0472">Membrane</keyword>
<dbReference type="Pfam" id="PF13476">
    <property type="entry name" value="AAA_23"/>
    <property type="match status" value="1"/>
</dbReference>
<keyword evidence="5" id="KW-1185">Reference proteome</keyword>
<dbReference type="PANTHER" id="PTHR41259">
    <property type="entry name" value="DOUBLE-STRAND BREAK REPAIR RAD50 ATPASE, PUTATIVE-RELATED"/>
    <property type="match status" value="1"/>
</dbReference>
<dbReference type="OrthoDB" id="9764467at2"/>
<dbReference type="Gene3D" id="3.40.50.300">
    <property type="entry name" value="P-loop containing nucleotide triphosphate hydrolases"/>
    <property type="match status" value="2"/>
</dbReference>
<evidence type="ECO:0000313" key="5">
    <source>
        <dbReference type="Proteomes" id="UP000295726"/>
    </source>
</evidence>
<dbReference type="PANTHER" id="PTHR41259:SF1">
    <property type="entry name" value="DOUBLE-STRAND BREAK REPAIR RAD50 ATPASE, PUTATIVE-RELATED"/>
    <property type="match status" value="1"/>
</dbReference>
<keyword evidence="2" id="KW-1133">Transmembrane helix</keyword>
<dbReference type="RefSeq" id="WP_132381629.1">
    <property type="nucleotide sequence ID" value="NZ_DAIPCY010000031.1"/>
</dbReference>
<dbReference type="Proteomes" id="UP000295726">
    <property type="component" value="Unassembled WGS sequence"/>
</dbReference>
<reference evidence="4 5" key="1">
    <citation type="submission" date="2019-03" db="EMBL/GenBank/DDBJ databases">
        <title>Genomic Encyclopedia of Type Strains, Phase IV (KMG-IV): sequencing the most valuable type-strain genomes for metagenomic binning, comparative biology and taxonomic classification.</title>
        <authorList>
            <person name="Goeker M."/>
        </authorList>
    </citation>
    <scope>NUCLEOTIDE SEQUENCE [LARGE SCALE GENOMIC DNA]</scope>
    <source>
        <strain evidence="4 5">DSM 29489</strain>
    </source>
</reference>
<evidence type="ECO:0000256" key="1">
    <source>
        <dbReference type="SAM" id="Coils"/>
    </source>
</evidence>
<proteinExistence type="predicted"/>
<name>A0A4V2URL6_9FIRM</name>
<feature type="transmembrane region" description="Helical" evidence="2">
    <location>
        <begin position="250"/>
        <end position="278"/>
    </location>
</feature>
<dbReference type="SUPFAM" id="SSF52540">
    <property type="entry name" value="P-loop containing nucleoside triphosphate hydrolases"/>
    <property type="match status" value="1"/>
</dbReference>
<dbReference type="GO" id="GO:0016887">
    <property type="term" value="F:ATP hydrolysis activity"/>
    <property type="evidence" value="ECO:0007669"/>
    <property type="project" value="InterPro"/>
</dbReference>
<evidence type="ECO:0000256" key="2">
    <source>
        <dbReference type="SAM" id="Phobius"/>
    </source>
</evidence>